<keyword evidence="5 6" id="KW-0472">Membrane</keyword>
<dbReference type="InterPro" id="IPR002549">
    <property type="entry name" value="AI-2E-like"/>
</dbReference>
<keyword evidence="3 6" id="KW-0812">Transmembrane</keyword>
<dbReference type="EMBL" id="JAUSVY010000004">
    <property type="protein sequence ID" value="MDQ0505460.1"/>
    <property type="molecule type" value="Genomic_DNA"/>
</dbReference>
<proteinExistence type="inferred from homology"/>
<evidence type="ECO:0000256" key="1">
    <source>
        <dbReference type="ARBA" id="ARBA00004141"/>
    </source>
</evidence>
<organism evidence="7 8">
    <name type="scientific">Xanthobacter agilis</name>
    <dbReference type="NCBI Taxonomy" id="47492"/>
    <lineage>
        <taxon>Bacteria</taxon>
        <taxon>Pseudomonadati</taxon>
        <taxon>Pseudomonadota</taxon>
        <taxon>Alphaproteobacteria</taxon>
        <taxon>Hyphomicrobiales</taxon>
        <taxon>Xanthobacteraceae</taxon>
        <taxon>Xanthobacter</taxon>
    </lineage>
</organism>
<evidence type="ECO:0000256" key="4">
    <source>
        <dbReference type="ARBA" id="ARBA00022989"/>
    </source>
</evidence>
<comment type="caution">
    <text evidence="7">The sequence shown here is derived from an EMBL/GenBank/DDBJ whole genome shotgun (WGS) entry which is preliminary data.</text>
</comment>
<comment type="similarity">
    <text evidence="2">Belongs to the autoinducer-2 exporter (AI-2E) (TC 2.A.86) family.</text>
</comment>
<evidence type="ECO:0000256" key="6">
    <source>
        <dbReference type="SAM" id="Phobius"/>
    </source>
</evidence>
<feature type="transmembrane region" description="Helical" evidence="6">
    <location>
        <begin position="269"/>
        <end position="291"/>
    </location>
</feature>
<dbReference type="Pfam" id="PF01594">
    <property type="entry name" value="AI-2E_transport"/>
    <property type="match status" value="1"/>
</dbReference>
<feature type="transmembrane region" description="Helical" evidence="6">
    <location>
        <begin position="60"/>
        <end position="82"/>
    </location>
</feature>
<feature type="transmembrane region" description="Helical" evidence="6">
    <location>
        <begin position="7"/>
        <end position="40"/>
    </location>
</feature>
<feature type="transmembrane region" description="Helical" evidence="6">
    <location>
        <begin position="229"/>
        <end position="249"/>
    </location>
</feature>
<evidence type="ECO:0000256" key="5">
    <source>
        <dbReference type="ARBA" id="ARBA00023136"/>
    </source>
</evidence>
<name>A0ABU0LE99_XANAG</name>
<accession>A0ABU0LE99</accession>
<keyword evidence="4 6" id="KW-1133">Transmembrane helix</keyword>
<feature type="transmembrane region" description="Helical" evidence="6">
    <location>
        <begin position="303"/>
        <end position="336"/>
    </location>
</feature>
<evidence type="ECO:0000313" key="7">
    <source>
        <dbReference type="EMBL" id="MDQ0505460.1"/>
    </source>
</evidence>
<protein>
    <submittedName>
        <fullName evidence="7">PurR-regulated permease PerM</fullName>
    </submittedName>
</protein>
<reference evidence="7 8" key="1">
    <citation type="submission" date="2023-07" db="EMBL/GenBank/DDBJ databases">
        <title>Genomic Encyclopedia of Type Strains, Phase IV (KMG-IV): sequencing the most valuable type-strain genomes for metagenomic binning, comparative biology and taxonomic classification.</title>
        <authorList>
            <person name="Goeker M."/>
        </authorList>
    </citation>
    <scope>NUCLEOTIDE SEQUENCE [LARGE SCALE GENOMIC DNA]</scope>
    <source>
        <strain evidence="7 8">DSM 3770</strain>
    </source>
</reference>
<evidence type="ECO:0000256" key="2">
    <source>
        <dbReference type="ARBA" id="ARBA00009773"/>
    </source>
</evidence>
<dbReference type="Proteomes" id="UP001241747">
    <property type="component" value="Unassembled WGS sequence"/>
</dbReference>
<dbReference type="PANTHER" id="PTHR21716:SF64">
    <property type="entry name" value="AI-2 TRANSPORT PROTEIN TQSA"/>
    <property type="match status" value="1"/>
</dbReference>
<keyword evidence="8" id="KW-1185">Reference proteome</keyword>
<dbReference type="RefSeq" id="WP_237344075.1">
    <property type="nucleotide sequence ID" value="NZ_JABWGX010000002.1"/>
</dbReference>
<dbReference type="PANTHER" id="PTHR21716">
    <property type="entry name" value="TRANSMEMBRANE PROTEIN"/>
    <property type="match status" value="1"/>
</dbReference>
<evidence type="ECO:0000256" key="3">
    <source>
        <dbReference type="ARBA" id="ARBA00022692"/>
    </source>
</evidence>
<gene>
    <name evidence="7" type="ORF">QOZ94_002256</name>
</gene>
<comment type="subcellular location">
    <subcellularLocation>
        <location evidence="1">Membrane</location>
        <topology evidence="1">Multi-pass membrane protein</topology>
    </subcellularLocation>
</comment>
<sequence>MPMRIRLWFWVGALVVLVLTLWLLSGILLPFVAGIVLAYFLNPVVIRLHRVGIGRTAAALAVVVVMLLVVVLFFLVALPILASQSFEFIQRLPAYVARLQGLVTEENREWLSHIVGDRLPDMQRSISELMTQGVTYLLGLLSSVWAGGQAVISMFALMVVTPVVMFYMLCDWDNMVEFVDSLVPVHRREVVHDLARGMDAAVAGFVRGQALVCLALGAYYAVALSMTGLNFGLLIGIVSGAVSFIPYVGSLTGLVLSTGVAIVQFFPDWSMIGIVFAIFVAGQTIEGYVLYPKLVGDSIGVHPVWLMFALLAFGYLFGFVGLLLAVPLTAVVGVLARFGISSYLASSLYRGPADDAPPAEGE</sequence>
<evidence type="ECO:0000313" key="8">
    <source>
        <dbReference type="Proteomes" id="UP001241747"/>
    </source>
</evidence>
<feature type="transmembrane region" description="Helical" evidence="6">
    <location>
        <begin position="200"/>
        <end position="222"/>
    </location>
</feature>
<feature type="transmembrane region" description="Helical" evidence="6">
    <location>
        <begin position="134"/>
        <end position="167"/>
    </location>
</feature>